<dbReference type="EMBL" id="BFAG01000006">
    <property type="protein sequence ID" value="GBF05876.1"/>
    <property type="molecule type" value="Genomic_DNA"/>
</dbReference>
<accession>A0A2I9D5F0</accession>
<evidence type="ECO:0000256" key="1">
    <source>
        <dbReference type="SAM" id="Coils"/>
    </source>
</evidence>
<proteinExistence type="predicted"/>
<name>A0A2I9D5F0_9DEIO</name>
<evidence type="ECO:0000313" key="3">
    <source>
        <dbReference type="Proteomes" id="UP000236569"/>
    </source>
</evidence>
<comment type="caution">
    <text evidence="2">The sequence shown here is derived from an EMBL/GenBank/DDBJ whole genome shotgun (WGS) entry which is preliminary data.</text>
</comment>
<keyword evidence="1" id="KW-0175">Coiled coil</keyword>
<organism evidence="2 3">
    <name type="scientific">Deinococcus aerius</name>
    <dbReference type="NCBI Taxonomy" id="200253"/>
    <lineage>
        <taxon>Bacteria</taxon>
        <taxon>Thermotogati</taxon>
        <taxon>Deinococcota</taxon>
        <taxon>Deinococci</taxon>
        <taxon>Deinococcales</taxon>
        <taxon>Deinococcaceae</taxon>
        <taxon>Deinococcus</taxon>
    </lineage>
</organism>
<dbReference type="OrthoDB" id="69964at2"/>
<protein>
    <submittedName>
        <fullName evidence="2">Uncharacterized protein</fullName>
    </submittedName>
</protein>
<feature type="coiled-coil region" evidence="1">
    <location>
        <begin position="18"/>
        <end position="45"/>
    </location>
</feature>
<keyword evidence="3" id="KW-1185">Reference proteome</keyword>
<reference evidence="3" key="1">
    <citation type="submission" date="2018-01" db="EMBL/GenBank/DDBJ databases">
        <title>Draft Genome Sequence of the Radioresistant Bacterium Deinococcus aerius TR0125, Isolated from the Higher Atmosphere above Japan.</title>
        <authorList>
            <person name="Satoh K."/>
            <person name="Arai H."/>
            <person name="Sanzen T."/>
            <person name="Kawaguchi Y."/>
            <person name="Hayashi H."/>
            <person name="Yokobori S."/>
            <person name="Yamagishi A."/>
            <person name="Oono Y."/>
            <person name="Narumi I."/>
        </authorList>
    </citation>
    <scope>NUCLEOTIDE SEQUENCE [LARGE SCALE GENOMIC DNA]</scope>
    <source>
        <strain evidence="3">TR0125</strain>
    </source>
</reference>
<evidence type="ECO:0000313" key="2">
    <source>
        <dbReference type="EMBL" id="GBF05876.1"/>
    </source>
</evidence>
<dbReference type="AlphaFoldDB" id="A0A2I9D5F0"/>
<dbReference type="RefSeq" id="WP_103129288.1">
    <property type="nucleotide sequence ID" value="NZ_BFAG01000006.1"/>
</dbReference>
<gene>
    <name evidence="2" type="ORF">DAERI_060136</name>
</gene>
<sequence length="138" mass="15448">MKPTADQLRQLLDLPEQIHGLDRTLNGLKSDKKKKEREVEASKARHRIRISKEGGYSNAEDRAAALTIALEDDPKHAALVERLEALGGMIRAQEAQRDLLRRTREALRVQAGLHIVGKLEELVKDKDLVAMVGKGWLA</sequence>
<dbReference type="Proteomes" id="UP000236569">
    <property type="component" value="Unassembled WGS sequence"/>
</dbReference>